<dbReference type="RefSeq" id="WP_339970268.1">
    <property type="nucleotide sequence ID" value="NZ_JAWMWG010000002.1"/>
</dbReference>
<evidence type="ECO:0000259" key="1">
    <source>
        <dbReference type="Pfam" id="PF01521"/>
    </source>
</evidence>
<feature type="domain" description="Core" evidence="1">
    <location>
        <begin position="1"/>
        <end position="68"/>
    </location>
</feature>
<evidence type="ECO:0000313" key="2">
    <source>
        <dbReference type="EMBL" id="MEJ6348764.1"/>
    </source>
</evidence>
<organism evidence="2 3">
    <name type="scientific">Holzapfeliella saturejae</name>
    <dbReference type="NCBI Taxonomy" id="3082953"/>
    <lineage>
        <taxon>Bacteria</taxon>
        <taxon>Bacillati</taxon>
        <taxon>Bacillota</taxon>
        <taxon>Bacilli</taxon>
        <taxon>Lactobacillales</taxon>
        <taxon>Lactobacillaceae</taxon>
        <taxon>Holzapfeliella</taxon>
    </lineage>
</organism>
<comment type="caution">
    <text evidence="2">The sequence shown here is derived from an EMBL/GenBank/DDBJ whole genome shotgun (WGS) entry which is preliminary data.</text>
</comment>
<dbReference type="SUPFAM" id="SSF89360">
    <property type="entry name" value="HesB-like domain"/>
    <property type="match status" value="1"/>
</dbReference>
<sequence>MKLNIKDAAQKYLQDKMPSKDSYVFLALDDGSNKFSELGGTCAIGNKFQFVFSTQEDTDYNEDIENNLDLKLTTSK</sequence>
<dbReference type="Proteomes" id="UP001377804">
    <property type="component" value="Unassembled WGS sequence"/>
</dbReference>
<proteinExistence type="predicted"/>
<dbReference type="Gene3D" id="2.60.300.12">
    <property type="entry name" value="HesB-like domain"/>
    <property type="match status" value="1"/>
</dbReference>
<keyword evidence="3" id="KW-1185">Reference proteome</keyword>
<accession>A0ABU8SHQ2</accession>
<dbReference type="InterPro" id="IPR000361">
    <property type="entry name" value="ATAP_core_dom"/>
</dbReference>
<reference evidence="2 3" key="1">
    <citation type="submission" date="2023-10" db="EMBL/GenBank/DDBJ databases">
        <title>Holzapfeliella saturejae sp. nov. isolated from Satureja montana flowers.</title>
        <authorList>
            <person name="Alcantara C."/>
            <person name="Zuniga M."/>
            <person name="Landete J.M."/>
            <person name="Monedero V."/>
        </authorList>
    </citation>
    <scope>NUCLEOTIDE SEQUENCE [LARGE SCALE GENOMIC DNA]</scope>
    <source>
        <strain evidence="2 3">He02</strain>
    </source>
</reference>
<name>A0ABU8SHQ2_9LACO</name>
<dbReference type="Pfam" id="PF01521">
    <property type="entry name" value="Fe-S_biosyn"/>
    <property type="match status" value="1"/>
</dbReference>
<gene>
    <name evidence="2" type="ORF">R4Y45_05980</name>
</gene>
<protein>
    <submittedName>
        <fullName evidence="2">Iron-sulfur cluster biosynthesis family protein</fullName>
    </submittedName>
</protein>
<feature type="non-terminal residue" evidence="2">
    <location>
        <position position="76"/>
    </location>
</feature>
<evidence type="ECO:0000313" key="3">
    <source>
        <dbReference type="Proteomes" id="UP001377804"/>
    </source>
</evidence>
<dbReference type="EMBL" id="JAWMWG010000002">
    <property type="protein sequence ID" value="MEJ6348764.1"/>
    <property type="molecule type" value="Genomic_DNA"/>
</dbReference>
<dbReference type="InterPro" id="IPR035903">
    <property type="entry name" value="HesB-like_dom_sf"/>
</dbReference>